<organism evidence="1 2">
    <name type="scientific">Rhodovulum viride</name>
    <dbReference type="NCBI Taxonomy" id="1231134"/>
    <lineage>
        <taxon>Bacteria</taxon>
        <taxon>Pseudomonadati</taxon>
        <taxon>Pseudomonadota</taxon>
        <taxon>Alphaproteobacteria</taxon>
        <taxon>Rhodobacterales</taxon>
        <taxon>Paracoccaceae</taxon>
        <taxon>Rhodovulum</taxon>
    </lineage>
</organism>
<protein>
    <submittedName>
        <fullName evidence="1">Uncharacterized protein</fullName>
    </submittedName>
</protein>
<gene>
    <name evidence="1" type="ORF">BYZ73_19690</name>
</gene>
<accession>A0ABX9DB83</accession>
<name>A0ABX9DB83_9RHOB</name>
<proteinExistence type="predicted"/>
<dbReference type="EMBL" id="MUAV01000040">
    <property type="protein sequence ID" value="RAP39586.1"/>
    <property type="molecule type" value="Genomic_DNA"/>
</dbReference>
<dbReference type="Proteomes" id="UP000248659">
    <property type="component" value="Unassembled WGS sequence"/>
</dbReference>
<evidence type="ECO:0000313" key="2">
    <source>
        <dbReference type="Proteomes" id="UP000248659"/>
    </source>
</evidence>
<sequence length="79" mass="8575">MVVRRADINACLSSKHPWMLMARESFQGDILSFLSSKVCHSLAIEAFQAAGVREGAPVPRLPVRSTALLCRASSMARCA</sequence>
<keyword evidence="2" id="KW-1185">Reference proteome</keyword>
<comment type="caution">
    <text evidence="1">The sequence shown here is derived from an EMBL/GenBank/DDBJ whole genome shotgun (WGS) entry which is preliminary data.</text>
</comment>
<reference evidence="1 2" key="1">
    <citation type="submission" date="2017-01" db="EMBL/GenBank/DDBJ databases">
        <title>Genome sequence of Rhodovulum viride JA756.</title>
        <authorList>
            <person name="Lakshmi K.V."/>
            <person name="Tushar L.D."/>
            <person name="Sasikala C."/>
            <person name="Venkataramana C."/>
        </authorList>
    </citation>
    <scope>NUCLEOTIDE SEQUENCE [LARGE SCALE GENOMIC DNA]</scope>
    <source>
        <strain evidence="1 2">JA756</strain>
    </source>
</reference>
<evidence type="ECO:0000313" key="1">
    <source>
        <dbReference type="EMBL" id="RAP39586.1"/>
    </source>
</evidence>